<comment type="caution">
    <text evidence="2">The sequence shown here is derived from an EMBL/GenBank/DDBJ whole genome shotgun (WGS) entry which is preliminary data.</text>
</comment>
<sequence>MKTPEQEKGHEGERANLTGCMLTIDNLTLFLQDAGVSVRNNLLTKETDVSGRLDGYSQTNAANTLPSILSDMFKQNGMKGCGTARVKEFLSCIADFGRYNPVVEYLHAQKWDGQDRLPGLYATLGIENDVRYQTYLRKWLLQCVALAKNDEQNPIGAEGVLVLLGSQGAGKTSFFRKLCPNPRWFAEGVSIDIRDKDSQIRALGSWICELGELDATTKKEQPALKAFLTAAEDRIRLPYDTAPTRTARHTSFCGTVNDEHFLRDTTGSRRYWTIPVNSMRKDMVFALTRDSVDQLWAQMFKIYYDNPAGFRLTDAEMRQLQRDNHDFEAPLPYETELRELFDFDMPIADWQWWKTSELNRVGLLITSRGDAAKAGRACMKIAEEFESKNYVSRAHKTVHGTELYLFPIRRFTPP</sequence>
<dbReference type="InterPro" id="IPR007936">
    <property type="entry name" value="VapE-like_dom"/>
</dbReference>
<dbReference type="SUPFAM" id="SSF52540">
    <property type="entry name" value="P-loop containing nucleoside triphosphate hydrolases"/>
    <property type="match status" value="1"/>
</dbReference>
<dbReference type="Proteomes" id="UP000824242">
    <property type="component" value="Unassembled WGS sequence"/>
</dbReference>
<evidence type="ECO:0000313" key="2">
    <source>
        <dbReference type="EMBL" id="HIR46156.1"/>
    </source>
</evidence>
<reference evidence="2" key="1">
    <citation type="submission" date="2020-10" db="EMBL/GenBank/DDBJ databases">
        <authorList>
            <person name="Gilroy R."/>
        </authorList>
    </citation>
    <scope>NUCLEOTIDE SEQUENCE</scope>
    <source>
        <strain evidence="2">ChiSxjej1B13-7958</strain>
    </source>
</reference>
<accession>A0A9D1DD21</accession>
<feature type="domain" description="Virulence-associated protein E-like" evidence="1">
    <location>
        <begin position="107"/>
        <end position="327"/>
    </location>
</feature>
<dbReference type="PANTHER" id="PTHR34985:SF1">
    <property type="entry name" value="SLR0554 PROTEIN"/>
    <property type="match status" value="1"/>
</dbReference>
<dbReference type="PANTHER" id="PTHR34985">
    <property type="entry name" value="SLR0554 PROTEIN"/>
    <property type="match status" value="1"/>
</dbReference>
<dbReference type="AlphaFoldDB" id="A0A9D1DD21"/>
<name>A0A9D1DD21_9FIRM</name>
<gene>
    <name evidence="2" type="ORF">IAB89_00650</name>
</gene>
<proteinExistence type="predicted"/>
<evidence type="ECO:0000259" key="1">
    <source>
        <dbReference type="Pfam" id="PF05272"/>
    </source>
</evidence>
<protein>
    <recommendedName>
        <fullName evidence="1">Virulence-associated protein E-like domain-containing protein</fullName>
    </recommendedName>
</protein>
<reference evidence="2" key="2">
    <citation type="journal article" date="2021" name="PeerJ">
        <title>Extensive microbial diversity within the chicken gut microbiome revealed by metagenomics and culture.</title>
        <authorList>
            <person name="Gilroy R."/>
            <person name="Ravi A."/>
            <person name="Getino M."/>
            <person name="Pursley I."/>
            <person name="Horton D.L."/>
            <person name="Alikhan N.F."/>
            <person name="Baker D."/>
            <person name="Gharbi K."/>
            <person name="Hall N."/>
            <person name="Watson M."/>
            <person name="Adriaenssens E.M."/>
            <person name="Foster-Nyarko E."/>
            <person name="Jarju S."/>
            <person name="Secka A."/>
            <person name="Antonio M."/>
            <person name="Oren A."/>
            <person name="Chaudhuri R.R."/>
            <person name="La Ragione R."/>
            <person name="Hildebrand F."/>
            <person name="Pallen M.J."/>
        </authorList>
    </citation>
    <scope>NUCLEOTIDE SEQUENCE</scope>
    <source>
        <strain evidence="2">ChiSxjej1B13-7958</strain>
    </source>
</reference>
<dbReference type="Pfam" id="PF05272">
    <property type="entry name" value="VapE-like_dom"/>
    <property type="match status" value="1"/>
</dbReference>
<organism evidence="2 3">
    <name type="scientific">Candidatus Caccousia avicola</name>
    <dbReference type="NCBI Taxonomy" id="2840721"/>
    <lineage>
        <taxon>Bacteria</taxon>
        <taxon>Bacillati</taxon>
        <taxon>Bacillota</taxon>
        <taxon>Clostridia</taxon>
        <taxon>Eubacteriales</taxon>
        <taxon>Oscillospiraceae</taxon>
        <taxon>Oscillospiraceae incertae sedis</taxon>
        <taxon>Candidatus Caccousia</taxon>
    </lineage>
</organism>
<dbReference type="InterPro" id="IPR027417">
    <property type="entry name" value="P-loop_NTPase"/>
</dbReference>
<dbReference type="EMBL" id="DVGZ01000007">
    <property type="protein sequence ID" value="HIR46156.1"/>
    <property type="molecule type" value="Genomic_DNA"/>
</dbReference>
<evidence type="ECO:0000313" key="3">
    <source>
        <dbReference type="Proteomes" id="UP000824242"/>
    </source>
</evidence>